<feature type="short sequence motif" description="GXSXG" evidence="7">
    <location>
        <begin position="64"/>
        <end position="68"/>
    </location>
</feature>
<keyword evidence="2 7" id="KW-0378">Hydrolase</keyword>
<dbReference type="OrthoDB" id="1658288at2759"/>
<organism evidence="10 11">
    <name type="scientific">Colocasia esculenta</name>
    <name type="common">Wild taro</name>
    <name type="synonym">Arum esculentum</name>
    <dbReference type="NCBI Taxonomy" id="4460"/>
    <lineage>
        <taxon>Eukaryota</taxon>
        <taxon>Viridiplantae</taxon>
        <taxon>Streptophyta</taxon>
        <taxon>Embryophyta</taxon>
        <taxon>Tracheophyta</taxon>
        <taxon>Spermatophyta</taxon>
        <taxon>Magnoliopsida</taxon>
        <taxon>Liliopsida</taxon>
        <taxon>Araceae</taxon>
        <taxon>Aroideae</taxon>
        <taxon>Colocasieae</taxon>
        <taxon>Colocasia</taxon>
    </lineage>
</organism>
<feature type="active site" description="Proton acceptor" evidence="7">
    <location>
        <position position="217"/>
    </location>
</feature>
<evidence type="ECO:0000256" key="6">
    <source>
        <dbReference type="ARBA" id="ARBA00025642"/>
    </source>
</evidence>
<keyword evidence="4 7" id="KW-0442">Lipid degradation</keyword>
<dbReference type="EC" id="3.1.1.-" evidence="8"/>
<dbReference type="GO" id="GO:0004620">
    <property type="term" value="F:phospholipase activity"/>
    <property type="evidence" value="ECO:0007669"/>
    <property type="project" value="TreeGrafter"/>
</dbReference>
<evidence type="ECO:0000256" key="5">
    <source>
        <dbReference type="ARBA" id="ARBA00023098"/>
    </source>
</evidence>
<dbReference type="Proteomes" id="UP000652761">
    <property type="component" value="Unassembled WGS sequence"/>
</dbReference>
<protein>
    <recommendedName>
        <fullName evidence="8">Patatin</fullName>
        <ecNumber evidence="8">3.1.1.-</ecNumber>
    </recommendedName>
</protein>
<dbReference type="PANTHER" id="PTHR32176">
    <property type="entry name" value="XYLOSE ISOMERASE"/>
    <property type="match status" value="1"/>
</dbReference>
<name>A0A843W9T0_COLES</name>
<dbReference type="CDD" id="cd07214">
    <property type="entry name" value="Pat17_isozyme_like"/>
    <property type="match status" value="1"/>
</dbReference>
<dbReference type="SUPFAM" id="SSF52151">
    <property type="entry name" value="FabD/lysophospholipase-like"/>
    <property type="match status" value="1"/>
</dbReference>
<dbReference type="FunFam" id="3.40.1090.10:FF:000005">
    <property type="entry name" value="Patatin"/>
    <property type="match status" value="1"/>
</dbReference>
<gene>
    <name evidence="10" type="ORF">Taro_037449</name>
</gene>
<dbReference type="InterPro" id="IPR016035">
    <property type="entry name" value="Acyl_Trfase/lysoPLipase"/>
</dbReference>
<evidence type="ECO:0000256" key="4">
    <source>
        <dbReference type="ARBA" id="ARBA00022963"/>
    </source>
</evidence>
<dbReference type="GO" id="GO:0016042">
    <property type="term" value="P:lipid catabolic process"/>
    <property type="evidence" value="ECO:0007669"/>
    <property type="project" value="UniProtKB-UniRule"/>
</dbReference>
<dbReference type="GO" id="GO:0006952">
    <property type="term" value="P:defense response"/>
    <property type="evidence" value="ECO:0007669"/>
    <property type="project" value="UniProtKB-KW"/>
</dbReference>
<keyword evidence="3" id="KW-0611">Plant defense</keyword>
<dbReference type="AlphaFoldDB" id="A0A843W9T0"/>
<comment type="domain">
    <text evidence="8">The nitrogen atoms of the two glycine residues in the GGXR motif define the oxyanion hole, and stabilize the oxyanion that forms during the nucleophilic attack by the catalytic serine during substrate cleavage.</text>
</comment>
<comment type="function">
    <text evidence="8">Lipolytic acyl hydrolase (LAH).</text>
</comment>
<evidence type="ECO:0000256" key="7">
    <source>
        <dbReference type="PROSITE-ProRule" id="PRU01161"/>
    </source>
</evidence>
<dbReference type="PANTHER" id="PTHR32176:SF120">
    <property type="entry name" value="PATATIN"/>
    <property type="match status" value="1"/>
</dbReference>
<accession>A0A843W9T0</accession>
<keyword evidence="11" id="KW-1185">Reference proteome</keyword>
<dbReference type="InterPro" id="IPR002641">
    <property type="entry name" value="PNPLA_dom"/>
</dbReference>
<evidence type="ECO:0000313" key="11">
    <source>
        <dbReference type="Proteomes" id="UP000652761"/>
    </source>
</evidence>
<evidence type="ECO:0000313" key="10">
    <source>
        <dbReference type="EMBL" id="MQM04646.1"/>
    </source>
</evidence>
<dbReference type="GO" id="GO:0047372">
    <property type="term" value="F:monoacylglycerol lipase activity"/>
    <property type="evidence" value="ECO:0007669"/>
    <property type="project" value="TreeGrafter"/>
</dbReference>
<comment type="similarity">
    <text evidence="1 8">Belongs to the patatin family.</text>
</comment>
<dbReference type="Pfam" id="PF01734">
    <property type="entry name" value="Patatin"/>
    <property type="match status" value="1"/>
</dbReference>
<comment type="caution">
    <text evidence="10">The sequence shown here is derived from an EMBL/GenBank/DDBJ whole genome shotgun (WGS) entry which is preliminary data.</text>
</comment>
<evidence type="ECO:0000259" key="9">
    <source>
        <dbReference type="PROSITE" id="PS51635"/>
    </source>
</evidence>
<evidence type="ECO:0000256" key="2">
    <source>
        <dbReference type="ARBA" id="ARBA00022801"/>
    </source>
</evidence>
<proteinExistence type="inferred from homology"/>
<feature type="short sequence motif" description="DGA/G" evidence="7">
    <location>
        <begin position="217"/>
        <end position="219"/>
    </location>
</feature>
<dbReference type="PROSITE" id="PS51635">
    <property type="entry name" value="PNPLA"/>
    <property type="match status" value="1"/>
</dbReference>
<comment type="function">
    <text evidence="6">Possesses non-specific lipolytic acyl hydrolase (LAH) activity. Hydrolyzes phospholipids as well as galactolipids. May play a role in disease resistance.</text>
</comment>
<feature type="active site" description="Nucleophile" evidence="7">
    <location>
        <position position="66"/>
    </location>
</feature>
<evidence type="ECO:0000256" key="3">
    <source>
        <dbReference type="ARBA" id="ARBA00022821"/>
    </source>
</evidence>
<sequence length="408" mass="44537">MAAKGDEQMNPAAVHGEMITVLSIDGGGVRGIIPGIVLACLEKKLQEIDGEDARIADYFDVVAGTSTGGLVTAMLTTAANENNRPLYAAKDLFGFYFEHCPKIFPQKSGLLASARSTYELVMGPRYDGVYLRSLLRQLLGETRLHQTLTDVVVPAFDIKLLQPTIFSTYEAAHDPLKNPLLSDVCISTSAAPTYLPPHYFQVKDDSNGNVRHYNLIDGGIAANNPTMAAMSHVMKEINAENENFFHMPTMDCQRFLVISLGTGSPKQEGRFSAQDAASWGAFGWLFGGGGTPLIDSCLQASSDMVDIHASILFRTLHCEDNYLRIQEDALEGATPSTDLSTIENMEALRRVGEKLLEKPVCRVNLETGENVPVDGKTSNEEELARFAKLLSQERKCRISKACRLLSAG</sequence>
<dbReference type="EMBL" id="NMUH01003261">
    <property type="protein sequence ID" value="MQM04646.1"/>
    <property type="molecule type" value="Genomic_DNA"/>
</dbReference>
<keyword evidence="5 7" id="KW-0443">Lipid metabolism</keyword>
<feature type="domain" description="PNPLA" evidence="9">
    <location>
        <begin position="22"/>
        <end position="230"/>
    </location>
</feature>
<evidence type="ECO:0000256" key="1">
    <source>
        <dbReference type="ARBA" id="ARBA00010240"/>
    </source>
</evidence>
<dbReference type="Gene3D" id="3.40.1090.10">
    <property type="entry name" value="Cytosolic phospholipase A2 catalytic domain"/>
    <property type="match status" value="1"/>
</dbReference>
<evidence type="ECO:0000256" key="8">
    <source>
        <dbReference type="RuleBase" id="RU361262"/>
    </source>
</evidence>
<feature type="short sequence motif" description="GXGXXG" evidence="7">
    <location>
        <begin position="26"/>
        <end position="31"/>
    </location>
</feature>
<reference evidence="10" key="1">
    <citation type="submission" date="2017-07" db="EMBL/GenBank/DDBJ databases">
        <title>Taro Niue Genome Assembly and Annotation.</title>
        <authorList>
            <person name="Atibalentja N."/>
            <person name="Keating K."/>
            <person name="Fields C.J."/>
        </authorList>
    </citation>
    <scope>NUCLEOTIDE SEQUENCE</scope>
    <source>
        <strain evidence="10">Niue_2</strain>
        <tissue evidence="10">Leaf</tissue>
    </source>
</reference>